<gene>
    <name evidence="4" type="primary">hscB</name>
    <name evidence="6" type="ORF">BJI67_07160</name>
</gene>
<dbReference type="CDD" id="cd06257">
    <property type="entry name" value="DnaJ"/>
    <property type="match status" value="1"/>
</dbReference>
<dbReference type="EMBL" id="CP017448">
    <property type="protein sequence ID" value="AOV16867.1"/>
    <property type="molecule type" value="Genomic_DNA"/>
</dbReference>
<dbReference type="GO" id="GO:0006457">
    <property type="term" value="P:protein folding"/>
    <property type="evidence" value="ECO:0007669"/>
    <property type="project" value="UniProtKB-UniRule"/>
</dbReference>
<dbReference type="Gene3D" id="1.10.287.110">
    <property type="entry name" value="DnaJ domain"/>
    <property type="match status" value="1"/>
</dbReference>
<dbReference type="InterPro" id="IPR004640">
    <property type="entry name" value="HscB"/>
</dbReference>
<feature type="domain" description="J" evidence="5">
    <location>
        <begin position="11"/>
        <end position="85"/>
    </location>
</feature>
<dbReference type="PROSITE" id="PS50076">
    <property type="entry name" value="DNAJ_2"/>
    <property type="match status" value="1"/>
</dbReference>
<dbReference type="KEGG" id="aaeo:BJI67_07160"/>
<protein>
    <recommendedName>
        <fullName evidence="4">Co-chaperone protein HscB homolog</fullName>
    </recommendedName>
</protein>
<dbReference type="GO" id="GO:1990230">
    <property type="term" value="C:iron-sulfur cluster transfer complex"/>
    <property type="evidence" value="ECO:0007669"/>
    <property type="project" value="TreeGrafter"/>
</dbReference>
<keyword evidence="7" id="KW-1185">Reference proteome</keyword>
<evidence type="ECO:0000313" key="7">
    <source>
        <dbReference type="Proteomes" id="UP000095342"/>
    </source>
</evidence>
<evidence type="ECO:0000256" key="4">
    <source>
        <dbReference type="HAMAP-Rule" id="MF_00682"/>
    </source>
</evidence>
<dbReference type="SUPFAM" id="SSF47144">
    <property type="entry name" value="HSC20 (HSCB), C-terminal oligomerisation domain"/>
    <property type="match status" value="1"/>
</dbReference>
<accession>A0A1D8K7C6</accession>
<dbReference type="InterPro" id="IPR036386">
    <property type="entry name" value="HscB_C_sf"/>
</dbReference>
<evidence type="ECO:0000256" key="1">
    <source>
        <dbReference type="ARBA" id="ARBA00010476"/>
    </source>
</evidence>
<dbReference type="Gene3D" id="1.20.1280.20">
    <property type="entry name" value="HscB, C-terminal domain"/>
    <property type="match status" value="1"/>
</dbReference>
<dbReference type="InterPro" id="IPR036869">
    <property type="entry name" value="J_dom_sf"/>
</dbReference>
<comment type="similarity">
    <text evidence="1 4">Belongs to the HscB family.</text>
</comment>
<evidence type="ECO:0000256" key="2">
    <source>
        <dbReference type="ARBA" id="ARBA00023186"/>
    </source>
</evidence>
<dbReference type="Pfam" id="PF07743">
    <property type="entry name" value="HSCB_C"/>
    <property type="match status" value="1"/>
</dbReference>
<dbReference type="GO" id="GO:0051259">
    <property type="term" value="P:protein complex oligomerization"/>
    <property type="evidence" value="ECO:0007669"/>
    <property type="project" value="InterPro"/>
</dbReference>
<dbReference type="GO" id="GO:0001671">
    <property type="term" value="F:ATPase activator activity"/>
    <property type="evidence" value="ECO:0007669"/>
    <property type="project" value="InterPro"/>
</dbReference>
<dbReference type="Proteomes" id="UP000095342">
    <property type="component" value="Chromosome"/>
</dbReference>
<sequence>MALNGLDLSRDYFMLFEQPRGFELDTAALDRRYRELQSLYHPDRHAAAEARDRRLAVQASTWVNEAYETLRRPERRARYLLELGGIAFDDERDTTAESAFLMHQMELRESLDEAAHADDPLTALDDFMGRVRGEREKVFGDFRDRYADGDLMGAKRTVLQLRFYERLLDEARSKAERLEDLDG</sequence>
<dbReference type="GO" id="GO:0051087">
    <property type="term" value="F:protein-folding chaperone binding"/>
    <property type="evidence" value="ECO:0007669"/>
    <property type="project" value="InterPro"/>
</dbReference>
<dbReference type="GO" id="GO:0044571">
    <property type="term" value="P:[2Fe-2S] cluster assembly"/>
    <property type="evidence" value="ECO:0007669"/>
    <property type="project" value="InterPro"/>
</dbReference>
<evidence type="ECO:0000259" key="5">
    <source>
        <dbReference type="PROSITE" id="PS50076"/>
    </source>
</evidence>
<keyword evidence="2 4" id="KW-0143">Chaperone</keyword>
<dbReference type="InterPro" id="IPR001623">
    <property type="entry name" value="DnaJ_domain"/>
</dbReference>
<evidence type="ECO:0000256" key="3">
    <source>
        <dbReference type="ARBA" id="ARBA00025596"/>
    </source>
</evidence>
<organism evidence="6 7">
    <name type="scientific">Acidihalobacter aeolianus</name>
    <dbReference type="NCBI Taxonomy" id="2792603"/>
    <lineage>
        <taxon>Bacteria</taxon>
        <taxon>Pseudomonadati</taxon>
        <taxon>Pseudomonadota</taxon>
        <taxon>Gammaproteobacteria</taxon>
        <taxon>Chromatiales</taxon>
        <taxon>Ectothiorhodospiraceae</taxon>
        <taxon>Acidihalobacter</taxon>
    </lineage>
</organism>
<dbReference type="Pfam" id="PF00226">
    <property type="entry name" value="DnaJ"/>
    <property type="match status" value="1"/>
</dbReference>
<proteinExistence type="inferred from homology"/>
<dbReference type="InterPro" id="IPR009073">
    <property type="entry name" value="HscB_oligo_C"/>
</dbReference>
<dbReference type="PANTHER" id="PTHR14021:SF15">
    <property type="entry name" value="IRON-SULFUR CLUSTER CO-CHAPERONE PROTEIN HSCB"/>
    <property type="match status" value="1"/>
</dbReference>
<dbReference type="SUPFAM" id="SSF46565">
    <property type="entry name" value="Chaperone J-domain"/>
    <property type="match status" value="1"/>
</dbReference>
<dbReference type="PANTHER" id="PTHR14021">
    <property type="entry name" value="IRON-SULFUR CLUSTER CO-CHAPERONE PROTEIN HSCB"/>
    <property type="match status" value="1"/>
</dbReference>
<name>A0A1D8K7C6_9GAMM</name>
<dbReference type="RefSeq" id="WP_070072450.1">
    <property type="nucleotide sequence ID" value="NZ_CP017448.1"/>
</dbReference>
<dbReference type="NCBIfam" id="TIGR00714">
    <property type="entry name" value="hscB"/>
    <property type="match status" value="1"/>
</dbReference>
<comment type="function">
    <text evidence="3 4">Co-chaperone involved in the maturation of iron-sulfur cluster-containing proteins. Seems to help targeting proteins to be folded toward HscA.</text>
</comment>
<comment type="subunit">
    <text evidence="4">Interacts with HscA and stimulates its ATPase activity.</text>
</comment>
<evidence type="ECO:0000313" key="6">
    <source>
        <dbReference type="EMBL" id="AOV16867.1"/>
    </source>
</evidence>
<dbReference type="HAMAP" id="MF_00682">
    <property type="entry name" value="HscB"/>
    <property type="match status" value="1"/>
</dbReference>
<reference evidence="6 7" key="1">
    <citation type="submission" date="2016-09" db="EMBL/GenBank/DDBJ databases">
        <title>Acidihalobacter prosperus V6 (DSM14174).</title>
        <authorList>
            <person name="Khaleque H.N."/>
            <person name="Ramsay J.P."/>
            <person name="Murphy R.J.T."/>
            <person name="Kaksonen A.H."/>
            <person name="Boxall N.J."/>
            <person name="Watkin E.L.J."/>
        </authorList>
    </citation>
    <scope>NUCLEOTIDE SEQUENCE [LARGE SCALE GENOMIC DNA]</scope>
    <source>
        <strain evidence="6 7">V6</strain>
    </source>
</reference>
<dbReference type="AlphaFoldDB" id="A0A1D8K7C6"/>
<dbReference type="SMART" id="SM00271">
    <property type="entry name" value="DnaJ"/>
    <property type="match status" value="1"/>
</dbReference>